<sequence>TKSLLQENKVLTEENKITRYLVRAKLYCMDQEQQWKEREVEISKKNPCG</sequence>
<dbReference type="EMBL" id="CAJVPV010032315">
    <property type="protein sequence ID" value="CAG8744672.1"/>
    <property type="molecule type" value="Genomic_DNA"/>
</dbReference>
<feature type="non-terminal residue" evidence="1">
    <location>
        <position position="49"/>
    </location>
</feature>
<proteinExistence type="predicted"/>
<dbReference type="AlphaFoldDB" id="A0A9N9IP69"/>
<dbReference type="OrthoDB" id="185618at2759"/>
<dbReference type="InterPro" id="IPR011993">
    <property type="entry name" value="PH-like_dom_sf"/>
</dbReference>
<organism evidence="1 2">
    <name type="scientific">Acaulospora morrowiae</name>
    <dbReference type="NCBI Taxonomy" id="94023"/>
    <lineage>
        <taxon>Eukaryota</taxon>
        <taxon>Fungi</taxon>
        <taxon>Fungi incertae sedis</taxon>
        <taxon>Mucoromycota</taxon>
        <taxon>Glomeromycotina</taxon>
        <taxon>Glomeromycetes</taxon>
        <taxon>Diversisporales</taxon>
        <taxon>Acaulosporaceae</taxon>
        <taxon>Acaulospora</taxon>
    </lineage>
</organism>
<dbReference type="Gene3D" id="2.30.29.30">
    <property type="entry name" value="Pleckstrin-homology domain (PH domain)/Phosphotyrosine-binding domain (PTB)"/>
    <property type="match status" value="1"/>
</dbReference>
<evidence type="ECO:0000313" key="1">
    <source>
        <dbReference type="EMBL" id="CAG8744672.1"/>
    </source>
</evidence>
<protein>
    <submittedName>
        <fullName evidence="1">8439_t:CDS:1</fullName>
    </submittedName>
</protein>
<evidence type="ECO:0000313" key="2">
    <source>
        <dbReference type="Proteomes" id="UP000789342"/>
    </source>
</evidence>
<accession>A0A9N9IP69</accession>
<dbReference type="Proteomes" id="UP000789342">
    <property type="component" value="Unassembled WGS sequence"/>
</dbReference>
<name>A0A9N9IP69_9GLOM</name>
<gene>
    <name evidence="1" type="ORF">AMORRO_LOCUS14952</name>
</gene>
<reference evidence="1" key="1">
    <citation type="submission" date="2021-06" db="EMBL/GenBank/DDBJ databases">
        <authorList>
            <person name="Kallberg Y."/>
            <person name="Tangrot J."/>
            <person name="Rosling A."/>
        </authorList>
    </citation>
    <scope>NUCLEOTIDE SEQUENCE</scope>
    <source>
        <strain evidence="1">CL551</strain>
    </source>
</reference>
<comment type="caution">
    <text evidence="1">The sequence shown here is derived from an EMBL/GenBank/DDBJ whole genome shotgun (WGS) entry which is preliminary data.</text>
</comment>
<keyword evidence="2" id="KW-1185">Reference proteome</keyword>